<evidence type="ECO:0000313" key="2">
    <source>
        <dbReference type="EMBL" id="HJF32889.1"/>
    </source>
</evidence>
<accession>A0A921G073</accession>
<dbReference type="EMBL" id="DYWT01000223">
    <property type="protein sequence ID" value="HJF32889.1"/>
    <property type="molecule type" value="Genomic_DNA"/>
</dbReference>
<sequence length="294" mass="33539">MKNWMKGIATGILVLGLGACGTTAEPKTDPDTGKKVEVQNKSKMTAQEVYEKAMAVSEEQKSMHAKMDIDQLIKVPSQEFEMNSKIKMEMEMDMVMEPLSMYQKMNMDMGEQGKMDMEIYMTDAGFFLNESESGEWIKLPNEMYEEMSDQLAGGADPTLDMNMFKDFADDFKFEQTDDAYILTLSAAGDKFSQLFKKVATENMPAGMEMNEEQAEVMENMEVKSLDYEIFIDKKTFYTNAFNMKMDMTMKVEGEEMHINQKVKADISKINEIDKIKVPQEILDNADDINESMGQ</sequence>
<organism evidence="2 3">
    <name type="scientific">Sporosarcina psychrophila</name>
    <name type="common">Bacillus psychrophilus</name>
    <dbReference type="NCBI Taxonomy" id="1476"/>
    <lineage>
        <taxon>Bacteria</taxon>
        <taxon>Bacillati</taxon>
        <taxon>Bacillota</taxon>
        <taxon>Bacilli</taxon>
        <taxon>Bacillales</taxon>
        <taxon>Caryophanaceae</taxon>
        <taxon>Sporosarcina</taxon>
    </lineage>
</organism>
<evidence type="ECO:0008006" key="4">
    <source>
        <dbReference type="Google" id="ProtNLM"/>
    </source>
</evidence>
<dbReference type="InterPro" id="IPR046720">
    <property type="entry name" value="DUF6612"/>
</dbReference>
<dbReference type="AlphaFoldDB" id="A0A921G073"/>
<keyword evidence="1" id="KW-0732">Signal</keyword>
<dbReference type="Proteomes" id="UP000698173">
    <property type="component" value="Unassembled WGS sequence"/>
</dbReference>
<name>A0A921G073_SPOPS</name>
<reference evidence="2" key="2">
    <citation type="submission" date="2021-09" db="EMBL/GenBank/DDBJ databases">
        <authorList>
            <person name="Gilroy R."/>
        </authorList>
    </citation>
    <scope>NUCLEOTIDE SEQUENCE</scope>
    <source>
        <strain evidence="2">CHK171-7178</strain>
    </source>
</reference>
<protein>
    <recommendedName>
        <fullName evidence="4">Lipoprotein</fullName>
    </recommendedName>
</protein>
<reference evidence="2" key="1">
    <citation type="journal article" date="2021" name="PeerJ">
        <title>Extensive microbial diversity within the chicken gut microbiome revealed by metagenomics and culture.</title>
        <authorList>
            <person name="Gilroy R."/>
            <person name="Ravi A."/>
            <person name="Getino M."/>
            <person name="Pursley I."/>
            <person name="Horton D.L."/>
            <person name="Alikhan N.F."/>
            <person name="Baker D."/>
            <person name="Gharbi K."/>
            <person name="Hall N."/>
            <person name="Watson M."/>
            <person name="Adriaenssens E.M."/>
            <person name="Foster-Nyarko E."/>
            <person name="Jarju S."/>
            <person name="Secka A."/>
            <person name="Antonio M."/>
            <person name="Oren A."/>
            <person name="Chaudhuri R.R."/>
            <person name="La Ragione R."/>
            <person name="Hildebrand F."/>
            <person name="Pallen M.J."/>
        </authorList>
    </citation>
    <scope>NUCLEOTIDE SEQUENCE</scope>
    <source>
        <strain evidence="2">CHK171-7178</strain>
    </source>
</reference>
<evidence type="ECO:0000256" key="1">
    <source>
        <dbReference type="SAM" id="SignalP"/>
    </source>
</evidence>
<comment type="caution">
    <text evidence="2">The sequence shown here is derived from an EMBL/GenBank/DDBJ whole genome shotgun (WGS) entry which is preliminary data.</text>
</comment>
<dbReference type="Gene3D" id="2.50.20.20">
    <property type="match status" value="1"/>
</dbReference>
<proteinExistence type="predicted"/>
<dbReference type="PROSITE" id="PS51257">
    <property type="entry name" value="PROKAR_LIPOPROTEIN"/>
    <property type="match status" value="1"/>
</dbReference>
<evidence type="ECO:0000313" key="3">
    <source>
        <dbReference type="Proteomes" id="UP000698173"/>
    </source>
</evidence>
<gene>
    <name evidence="2" type="ORF">K8V56_14090</name>
</gene>
<feature type="signal peptide" evidence="1">
    <location>
        <begin position="1"/>
        <end position="24"/>
    </location>
</feature>
<dbReference type="Pfam" id="PF20316">
    <property type="entry name" value="DUF6612"/>
    <property type="match status" value="1"/>
</dbReference>
<feature type="chain" id="PRO_5039475732" description="Lipoprotein" evidence="1">
    <location>
        <begin position="25"/>
        <end position="294"/>
    </location>
</feature>